<dbReference type="PANTHER" id="PTHR14146:SF0">
    <property type="entry name" value="EXOCYST COMPLEX COMPONENT 4"/>
    <property type="match status" value="1"/>
</dbReference>
<keyword evidence="1 4" id="KW-0813">Transport</keyword>
<dbReference type="InterPro" id="IPR039682">
    <property type="entry name" value="Sec8/EXOC4"/>
</dbReference>
<dbReference type="InterPro" id="IPR007191">
    <property type="entry name" value="Sec8_exocyst_N"/>
</dbReference>
<evidence type="ECO:0000256" key="1">
    <source>
        <dbReference type="ARBA" id="ARBA00022448"/>
    </source>
</evidence>
<evidence type="ECO:0000313" key="8">
    <source>
        <dbReference type="EMBL" id="RKF60177.1"/>
    </source>
</evidence>
<reference evidence="8 9" key="1">
    <citation type="journal article" date="2018" name="BMC Genomics">
        <title>Comparative genome analyses reveal sequence features reflecting distinct modes of host-adaptation between dicot and monocot powdery mildew.</title>
        <authorList>
            <person name="Wu Y."/>
            <person name="Ma X."/>
            <person name="Pan Z."/>
            <person name="Kale S.D."/>
            <person name="Song Y."/>
            <person name="King H."/>
            <person name="Zhang Q."/>
            <person name="Presley C."/>
            <person name="Deng X."/>
            <person name="Wei C.I."/>
            <person name="Xiao S."/>
        </authorList>
    </citation>
    <scope>NUCLEOTIDE SEQUENCE [LARGE SCALE GENOMIC DNA]</scope>
    <source>
        <strain evidence="8">UMSG2</strain>
    </source>
</reference>
<evidence type="ECO:0000256" key="2">
    <source>
        <dbReference type="ARBA" id="ARBA00022483"/>
    </source>
</evidence>
<feature type="region of interest" description="Disordered" evidence="6">
    <location>
        <begin position="1412"/>
        <end position="1494"/>
    </location>
</feature>
<evidence type="ECO:0000313" key="9">
    <source>
        <dbReference type="Proteomes" id="UP000286134"/>
    </source>
</evidence>
<feature type="compositionally biased region" description="Polar residues" evidence="6">
    <location>
        <begin position="1481"/>
        <end position="1494"/>
    </location>
</feature>
<keyword evidence="3 4" id="KW-0653">Protein transport</keyword>
<gene>
    <name evidence="8" type="ORF">OnM2_053006</name>
</gene>
<feature type="region of interest" description="Disordered" evidence="6">
    <location>
        <begin position="532"/>
        <end position="566"/>
    </location>
</feature>
<dbReference type="SUPFAM" id="SSF160631">
    <property type="entry name" value="SMI1/KNR4-like"/>
    <property type="match status" value="1"/>
</dbReference>
<keyword evidence="2 4" id="KW-0268">Exocytosis</keyword>
<dbReference type="Proteomes" id="UP000286134">
    <property type="component" value="Unassembled WGS sequence"/>
</dbReference>
<accession>A0A420HS01</accession>
<evidence type="ECO:0000256" key="3">
    <source>
        <dbReference type="ARBA" id="ARBA00022927"/>
    </source>
</evidence>
<feature type="compositionally biased region" description="Polar residues" evidence="6">
    <location>
        <begin position="534"/>
        <end position="543"/>
    </location>
</feature>
<feature type="region of interest" description="Disordered" evidence="6">
    <location>
        <begin position="1"/>
        <end position="74"/>
    </location>
</feature>
<evidence type="ECO:0000256" key="5">
    <source>
        <dbReference type="SAM" id="Coils"/>
    </source>
</evidence>
<dbReference type="OrthoDB" id="272977at2759"/>
<feature type="region of interest" description="Disordered" evidence="6">
    <location>
        <begin position="380"/>
        <end position="401"/>
    </location>
</feature>
<comment type="caution">
    <text evidence="8">The sequence shown here is derived from an EMBL/GenBank/DDBJ whole genome shotgun (WGS) entry which is preliminary data.</text>
</comment>
<dbReference type="GO" id="GO:0006904">
    <property type="term" value="P:vesicle docking involved in exocytosis"/>
    <property type="evidence" value="ECO:0007669"/>
    <property type="project" value="InterPro"/>
</dbReference>
<dbReference type="InterPro" id="IPR048630">
    <property type="entry name" value="Sec8_M"/>
</dbReference>
<dbReference type="InterPro" id="IPR018958">
    <property type="entry name" value="Knr4/Smi1-like_dom"/>
</dbReference>
<dbReference type="STRING" id="212602.A0A420HS01"/>
<dbReference type="GO" id="GO:0006893">
    <property type="term" value="P:Golgi to plasma membrane transport"/>
    <property type="evidence" value="ECO:0007669"/>
    <property type="project" value="TreeGrafter"/>
</dbReference>
<dbReference type="InterPro" id="IPR037883">
    <property type="entry name" value="Knr4/Smi1-like_sf"/>
</dbReference>
<feature type="compositionally biased region" description="Polar residues" evidence="6">
    <location>
        <begin position="38"/>
        <end position="65"/>
    </location>
</feature>
<comment type="function">
    <text evidence="4">Component of the exocyst complex involved in the docking of exocytic vesicles with fusion sites on the plasma membrane.</text>
</comment>
<dbReference type="Pfam" id="PF09346">
    <property type="entry name" value="SMI1_KNR4"/>
    <property type="match status" value="1"/>
</dbReference>
<evidence type="ECO:0000256" key="6">
    <source>
        <dbReference type="SAM" id="MobiDB-lite"/>
    </source>
</evidence>
<organism evidence="8 9">
    <name type="scientific">Erysiphe neolycopersici</name>
    <dbReference type="NCBI Taxonomy" id="212602"/>
    <lineage>
        <taxon>Eukaryota</taxon>
        <taxon>Fungi</taxon>
        <taxon>Dikarya</taxon>
        <taxon>Ascomycota</taxon>
        <taxon>Pezizomycotina</taxon>
        <taxon>Leotiomycetes</taxon>
        <taxon>Erysiphales</taxon>
        <taxon>Erysiphaceae</taxon>
        <taxon>Erysiphe</taxon>
    </lineage>
</organism>
<protein>
    <recommendedName>
        <fullName evidence="4">Exocyst complex component Sec8</fullName>
    </recommendedName>
</protein>
<dbReference type="Pfam" id="PF04048">
    <property type="entry name" value="Sec8_N"/>
    <property type="match status" value="1"/>
</dbReference>
<dbReference type="GO" id="GO:0000145">
    <property type="term" value="C:exocyst"/>
    <property type="evidence" value="ECO:0007669"/>
    <property type="project" value="UniProtKB-UniRule"/>
</dbReference>
<feature type="region of interest" description="Disordered" evidence="6">
    <location>
        <begin position="1062"/>
        <end position="1132"/>
    </location>
</feature>
<dbReference type="GO" id="GO:0015031">
    <property type="term" value="P:protein transport"/>
    <property type="evidence" value="ECO:0007669"/>
    <property type="project" value="UniProtKB-KW"/>
</dbReference>
<evidence type="ECO:0000259" key="7">
    <source>
        <dbReference type="SMART" id="SM00860"/>
    </source>
</evidence>
<dbReference type="GO" id="GO:0090522">
    <property type="term" value="P:vesicle tethering involved in exocytosis"/>
    <property type="evidence" value="ECO:0007669"/>
    <property type="project" value="UniProtKB-UniRule"/>
</dbReference>
<feature type="domain" description="Knr4/Smi1-like" evidence="7">
    <location>
        <begin position="1190"/>
        <end position="1366"/>
    </location>
</feature>
<keyword evidence="5" id="KW-0175">Coiled coil</keyword>
<dbReference type="Pfam" id="PF20652">
    <property type="entry name" value="Sec8_C"/>
    <property type="match status" value="1"/>
</dbReference>
<sequence>MSRSRYEDPTESYANGNGYREGGYRPSPLINEGDDYNSYEQGIGQQYGSPTSKSSFPSKLRNGQSRPRVDAESRAGKQIVAVLENIKREWPSMCEKDCVPVQIAIQLLDTSSVGRAHEYSQFEQTHKYLQDSLKAIVHENHQGFNSSIGTYHKIQTSLQSAQKRVRNLKDSMIQSKANIATTDPELKKLATASQKYSDLIQVLSEIEELRLVPDQLEARISEKRFITAVDILQAALRRIRVPELDEIGALSEIRSYLANQENTLVDVLIEELHDHLYLKSPYCQERWQMIAESINTLGGSKFEDLNSFRPFHEILDSLDLTEIVVENPSINPEADSFYYIEFLVESLNKLDRLELAVNKIKQRLPVELFVIVNETNSEVDQKHPTSLRGNTTSNSENQSYGGQEKNIRADVISDLLWTLYAKFESIAENHRIFHEAVRAVSRREGIQNPLPLLSGFRELWNLYQSEIQSLLHSYVTTDADIYESNPTKSGILRQGLKKEQLFRFSDTDTRSAQMVAEYQELEEIIRSTVPGLISSENQGSGTKKLSKKPDKNSRKMSSRQRINISGYDDPEIGSHKSLVEPSVFNISLLLSPTLEFLRRLKMIVPPGSDIVTSTLTLFLDNFLVNIFLPQLDETLGKLSNSLFEESDAFQQEPRWAVLSRRPLFKGTSAFFHLITQFSRMLDNIPHDQAFSQLIITQMKRYFDHCDTWFKSLSSNLREPGNTVLKISASLASNPGDIHSIIKNIWFSLETSNGLDVKQIEKEVSQLIRRTNEIPLQLDDIILDKETISLLCMLYTSMKWLAIKIKELRYITSNHNDSSRTAMKKSKPRQWSLSNNTLQDQVDRIHVYLPMTKETVVEFDSVVSSYEDLALRVLLTLHMEVRCQIIYSIVTTFSPETTASYLLDQPIKEPDSKILSLNSDILFFDETIVKFLPQNEVSFVRSGLGLLVDELFVAKASMLGALNANGCGRIQLNIFVLQQNLKIIEPEISLKRASKYFDLFNQGPEAVVAAISTANMSLGSAFRSFWHAMTSYDRRRLPTRPRTLEICQLTWLLDSSYDSPYRTGQHVPLSQSRHDPLTSIATSASDSHPDLNASYFDKKHASSSTGGPFSLRSPSRSSNSPVPHSPYSPGMRSINTLRLNTADNVGCTSEIQLQAFQEGLPPPPPIGHSWKRIDKWAEENYQELWDQLCEGCTCNDLNELEHQLDCSLPMEVRESLQVHDGQERGGLPTGIIFGSMLLDCEEIVQEWENWKKVNQAYLIEPATYKPAVPVKALGGSSSSSRNSISQSQNPLWRQELLARQDSQPPDAIQKVYAHPSWIPLARDWGGNNLAVDLAPGPAGKWGQVILFGRDYDCKYVVSRSWSAFLATVADDLNSGRCFVDEETNELKLREFKSTKVEPGYLDILRWRMDQKYGRKGTRRKKNTQSIRSLSVGSQNGSPYTSPTTENAEPRGRSMQRFGGPSPVASPNLPNFTKSPLARVNEESSQSIKSPKNNYTPANLVEFESSRPIEDGKSSKVLEILLQPVPIGSVQT</sequence>
<feature type="compositionally biased region" description="Polar residues" evidence="6">
    <location>
        <begin position="387"/>
        <end position="401"/>
    </location>
</feature>
<feature type="compositionally biased region" description="Basic residues" evidence="6">
    <location>
        <begin position="1412"/>
        <end position="1421"/>
    </location>
</feature>
<feature type="coiled-coil region" evidence="5">
    <location>
        <begin position="151"/>
        <end position="178"/>
    </location>
</feature>
<dbReference type="PANTHER" id="PTHR14146">
    <property type="entry name" value="EXOCYST COMPLEX COMPONENT 4"/>
    <property type="match status" value="1"/>
</dbReference>
<dbReference type="GO" id="GO:0006612">
    <property type="term" value="P:protein targeting to membrane"/>
    <property type="evidence" value="ECO:0007669"/>
    <property type="project" value="UniProtKB-UniRule"/>
</dbReference>
<name>A0A420HS01_9PEZI</name>
<proteinExistence type="inferred from homology"/>
<feature type="compositionally biased region" description="Low complexity" evidence="6">
    <location>
        <begin position="1107"/>
        <end position="1121"/>
    </location>
</feature>
<comment type="similarity">
    <text evidence="4">Belongs to the SEC8 family.</text>
</comment>
<evidence type="ECO:0000256" key="4">
    <source>
        <dbReference type="RuleBase" id="RU367079"/>
    </source>
</evidence>
<dbReference type="EMBL" id="MCFK01005354">
    <property type="protein sequence ID" value="RKF60177.1"/>
    <property type="molecule type" value="Genomic_DNA"/>
</dbReference>
<feature type="compositionally biased region" description="Polar residues" evidence="6">
    <location>
        <begin position="1422"/>
        <end position="1445"/>
    </location>
</feature>
<dbReference type="SMART" id="SM00860">
    <property type="entry name" value="SMI1_KNR4"/>
    <property type="match status" value="1"/>
</dbReference>
<keyword evidence="9" id="KW-1185">Reference proteome</keyword>